<dbReference type="InterPro" id="IPR036869">
    <property type="entry name" value="J_dom_sf"/>
</dbReference>
<gene>
    <name evidence="2" type="ORF">PTTT1_LOCUS17341</name>
</gene>
<reference evidence="2" key="1">
    <citation type="submission" date="2022-02" db="EMBL/GenBank/DDBJ databases">
        <authorList>
            <person name="Giguere J D."/>
        </authorList>
    </citation>
    <scope>NUCLEOTIDE SEQUENCE</scope>
    <source>
        <strain evidence="2">CCAP 1055/1</strain>
    </source>
</reference>
<dbReference type="Gene3D" id="1.10.287.110">
    <property type="entry name" value="DnaJ domain"/>
    <property type="match status" value="1"/>
</dbReference>
<feature type="domain" description="J" evidence="1">
    <location>
        <begin position="32"/>
        <end position="94"/>
    </location>
</feature>
<evidence type="ECO:0000313" key="2">
    <source>
        <dbReference type="EMBL" id="CAG9281717.1"/>
    </source>
</evidence>
<evidence type="ECO:0000259" key="1">
    <source>
        <dbReference type="PROSITE" id="PS50076"/>
    </source>
</evidence>
<dbReference type="AlphaFoldDB" id="A0A8J9T164"/>
<dbReference type="EMBL" id="OU594956">
    <property type="protein sequence ID" value="CAG9281717.1"/>
    <property type="molecule type" value="Genomic_DNA"/>
</dbReference>
<dbReference type="Pfam" id="PF00226">
    <property type="entry name" value="DnaJ"/>
    <property type="match status" value="1"/>
</dbReference>
<dbReference type="SMART" id="SM00271">
    <property type="entry name" value="DnaJ"/>
    <property type="match status" value="1"/>
</dbReference>
<proteinExistence type="predicted"/>
<accession>A0A8J9T164</accession>
<dbReference type="CDD" id="cd06257">
    <property type="entry name" value="DnaJ"/>
    <property type="match status" value="1"/>
</dbReference>
<organism evidence="2">
    <name type="scientific">Phaeodactylum tricornutum</name>
    <name type="common">Diatom</name>
    <dbReference type="NCBI Taxonomy" id="2850"/>
    <lineage>
        <taxon>Eukaryota</taxon>
        <taxon>Sar</taxon>
        <taxon>Stramenopiles</taxon>
        <taxon>Ochrophyta</taxon>
        <taxon>Bacillariophyta</taxon>
        <taxon>Bacillariophyceae</taxon>
        <taxon>Bacillariophycidae</taxon>
        <taxon>Naviculales</taxon>
        <taxon>Phaeodactylaceae</taxon>
        <taxon>Phaeodactylum</taxon>
    </lineage>
</organism>
<dbReference type="Proteomes" id="UP000836788">
    <property type="component" value="Chromosome 15"/>
</dbReference>
<dbReference type="InterPro" id="IPR001623">
    <property type="entry name" value="DnaJ_domain"/>
</dbReference>
<protein>
    <recommendedName>
        <fullName evidence="1">J domain-containing protein</fullName>
    </recommendedName>
</protein>
<name>A0A8J9T164_PHATR</name>
<sequence>MVSIRRFAAAGGNDHGDPNYYKNKPRKPTRDDPFAILGVSEEESYAAVKRTFLQIALRHHPDTATSATSAEADASREIFISARKAFEQLAEGPEGLAVLASDGWEEEELDVWFKDETGFDMPFMDAATMKEVAEMHDTTAHGLDRDGGMWTLARMVTENVKSGGNAGDLLRLEAGTIRDRGIDGILRRRRRR</sequence>
<dbReference type="SUPFAM" id="SSF46565">
    <property type="entry name" value="Chaperone J-domain"/>
    <property type="match status" value="1"/>
</dbReference>
<dbReference type="PROSITE" id="PS50076">
    <property type="entry name" value="DNAJ_2"/>
    <property type="match status" value="1"/>
</dbReference>